<dbReference type="AlphaFoldDB" id="A0AAU9JAX3"/>
<keyword evidence="9" id="KW-0999">Mitochondrion inner membrane</keyword>
<evidence type="ECO:0000256" key="8">
    <source>
        <dbReference type="ARBA" id="ARBA00023157"/>
    </source>
</evidence>
<keyword evidence="2 9" id="KW-0813">Transport</keyword>
<keyword evidence="3" id="KW-0479">Metal-binding</keyword>
<comment type="domain">
    <text evidence="9">The twin CX3C motif contains 4 conserved Cys residues that form 2 disulfide bonds in the mitochondrial intermembrane space.</text>
</comment>
<keyword evidence="9" id="KW-0143">Chaperone</keyword>
<accession>A0AAU9JAX3</accession>
<evidence type="ECO:0000259" key="10">
    <source>
        <dbReference type="Pfam" id="PF02953"/>
    </source>
</evidence>
<keyword evidence="12" id="KW-1185">Reference proteome</keyword>
<evidence type="ECO:0000256" key="3">
    <source>
        <dbReference type="ARBA" id="ARBA00022723"/>
    </source>
</evidence>
<evidence type="ECO:0000313" key="11">
    <source>
        <dbReference type="EMBL" id="CAG9322632.1"/>
    </source>
</evidence>
<dbReference type="Proteomes" id="UP001162131">
    <property type="component" value="Unassembled WGS sequence"/>
</dbReference>
<comment type="caution">
    <text evidence="11">The sequence shown here is derived from an EMBL/GenBank/DDBJ whole genome shotgun (WGS) entry which is preliminary data.</text>
</comment>
<dbReference type="GO" id="GO:0015031">
    <property type="term" value="P:protein transport"/>
    <property type="evidence" value="ECO:0007669"/>
    <property type="project" value="UniProtKB-KW"/>
</dbReference>
<dbReference type="Gene3D" id="1.10.287.810">
    <property type="entry name" value="Mitochondrial import inner membrane translocase subunit tim13 like domains"/>
    <property type="match status" value="1"/>
</dbReference>
<evidence type="ECO:0000256" key="6">
    <source>
        <dbReference type="ARBA" id="ARBA00023010"/>
    </source>
</evidence>
<proteinExistence type="inferred from homology"/>
<reference evidence="11" key="1">
    <citation type="submission" date="2021-09" db="EMBL/GenBank/DDBJ databases">
        <authorList>
            <consortium name="AG Swart"/>
            <person name="Singh M."/>
            <person name="Singh A."/>
            <person name="Seah K."/>
            <person name="Emmerich C."/>
        </authorList>
    </citation>
    <scope>NUCLEOTIDE SEQUENCE</scope>
    <source>
        <strain evidence="11">ATCC30299</strain>
    </source>
</reference>
<dbReference type="PANTHER" id="PTHR11038">
    <property type="entry name" value="MITOCHONDRIAL IMPORT INNER MEMBRANE TRANSLOCASE SUBUNIT TIM10"/>
    <property type="match status" value="1"/>
</dbReference>
<dbReference type="PANTHER" id="PTHR11038:SF16">
    <property type="entry name" value="MITOCHONDRIAL IMPORT INNER MEMBRANE TRANSLOCASE SUBUNIT TIM10"/>
    <property type="match status" value="1"/>
</dbReference>
<protein>
    <recommendedName>
        <fullName evidence="9">Mitochondrial import inner membrane translocase subunit</fullName>
    </recommendedName>
</protein>
<dbReference type="EMBL" id="CAJZBQ010000032">
    <property type="protein sequence ID" value="CAG9322632.1"/>
    <property type="molecule type" value="Genomic_DNA"/>
</dbReference>
<dbReference type="Pfam" id="PF02953">
    <property type="entry name" value="zf-Tim10_DDP"/>
    <property type="match status" value="1"/>
</dbReference>
<dbReference type="GO" id="GO:0046872">
    <property type="term" value="F:metal ion binding"/>
    <property type="evidence" value="ECO:0007669"/>
    <property type="project" value="UniProtKB-KW"/>
</dbReference>
<gene>
    <name evidence="11" type="ORF">BSTOLATCC_MIC31755</name>
</gene>
<sequence>MNQFGNLPPQKIAKINQDFMLGMQKNCLKKCIPEYKTADLSNGEKNCVDRCVFKYYEANEHLSKLFSQDKLASA</sequence>
<keyword evidence="8 9" id="KW-1015">Disulfide bond</keyword>
<evidence type="ECO:0000256" key="9">
    <source>
        <dbReference type="RuleBase" id="RU367043"/>
    </source>
</evidence>
<keyword evidence="9" id="KW-0472">Membrane</keyword>
<comment type="subcellular location">
    <subcellularLocation>
        <location evidence="9">Mitochondrion inner membrane</location>
        <topology evidence="9">Peripheral membrane protein</topology>
        <orientation evidence="9">Intermembrane side</orientation>
    </subcellularLocation>
</comment>
<comment type="function">
    <text evidence="9">Mitochondrial intermembrane chaperone that participates in the import and insertion of some multi-pass transmembrane proteins into the mitochondrial inner membrane. Also required for the transfer of beta-barrel precursors from the TOM complex to the sorting and assembly machinery (SAM complex) of the outer membrane. Acts as a chaperone-like protein that protects the hydrophobic precursors from aggregation and guide them through the mitochondrial intermembrane space.</text>
</comment>
<comment type="subunit">
    <text evidence="9">Heterohexamer.</text>
</comment>
<keyword evidence="7 9" id="KW-0496">Mitochondrion</keyword>
<dbReference type="InterPro" id="IPR035427">
    <property type="entry name" value="Tim10-like_dom_sf"/>
</dbReference>
<evidence type="ECO:0000256" key="7">
    <source>
        <dbReference type="ARBA" id="ARBA00023128"/>
    </source>
</evidence>
<comment type="similarity">
    <text evidence="1 9">Belongs to the small Tim family.</text>
</comment>
<keyword evidence="6 9" id="KW-0811">Translocation</keyword>
<dbReference type="GO" id="GO:0045039">
    <property type="term" value="P:protein insertion into mitochondrial inner membrane"/>
    <property type="evidence" value="ECO:0007669"/>
    <property type="project" value="TreeGrafter"/>
</dbReference>
<evidence type="ECO:0000256" key="1">
    <source>
        <dbReference type="ARBA" id="ARBA00006720"/>
    </source>
</evidence>
<evidence type="ECO:0000256" key="4">
    <source>
        <dbReference type="ARBA" id="ARBA00022833"/>
    </source>
</evidence>
<keyword evidence="4" id="KW-0862">Zinc</keyword>
<name>A0AAU9JAX3_9CILI</name>
<evidence type="ECO:0000256" key="5">
    <source>
        <dbReference type="ARBA" id="ARBA00022927"/>
    </source>
</evidence>
<feature type="domain" description="Tim10-like" evidence="10">
    <location>
        <begin position="17"/>
        <end position="67"/>
    </location>
</feature>
<keyword evidence="5 9" id="KW-0653">Protein transport</keyword>
<dbReference type="GO" id="GO:0005743">
    <property type="term" value="C:mitochondrial inner membrane"/>
    <property type="evidence" value="ECO:0007669"/>
    <property type="project" value="UniProtKB-SubCell"/>
</dbReference>
<evidence type="ECO:0000313" key="12">
    <source>
        <dbReference type="Proteomes" id="UP001162131"/>
    </source>
</evidence>
<dbReference type="InterPro" id="IPR004217">
    <property type="entry name" value="Tim10-like"/>
</dbReference>
<evidence type="ECO:0000256" key="2">
    <source>
        <dbReference type="ARBA" id="ARBA00022448"/>
    </source>
</evidence>
<dbReference type="SUPFAM" id="SSF144122">
    <property type="entry name" value="Tim10-like"/>
    <property type="match status" value="1"/>
</dbReference>
<organism evidence="11 12">
    <name type="scientific">Blepharisma stoltei</name>
    <dbReference type="NCBI Taxonomy" id="1481888"/>
    <lineage>
        <taxon>Eukaryota</taxon>
        <taxon>Sar</taxon>
        <taxon>Alveolata</taxon>
        <taxon>Ciliophora</taxon>
        <taxon>Postciliodesmatophora</taxon>
        <taxon>Heterotrichea</taxon>
        <taxon>Heterotrichida</taxon>
        <taxon>Blepharismidae</taxon>
        <taxon>Blepharisma</taxon>
    </lineage>
</organism>